<feature type="compositionally biased region" description="Polar residues" evidence="1">
    <location>
        <begin position="13"/>
        <end position="33"/>
    </location>
</feature>
<keyword evidence="4" id="KW-1185">Reference proteome</keyword>
<dbReference type="EMBL" id="JABWDY010010062">
    <property type="protein sequence ID" value="KAF5200963.1"/>
    <property type="molecule type" value="Genomic_DNA"/>
</dbReference>
<dbReference type="GO" id="GO:0003676">
    <property type="term" value="F:nucleic acid binding"/>
    <property type="evidence" value="ECO:0007669"/>
    <property type="project" value="InterPro"/>
</dbReference>
<dbReference type="InterPro" id="IPR053151">
    <property type="entry name" value="RNase_H-like"/>
</dbReference>
<evidence type="ECO:0000313" key="3">
    <source>
        <dbReference type="EMBL" id="KAF5200963.1"/>
    </source>
</evidence>
<dbReference type="InterPro" id="IPR036397">
    <property type="entry name" value="RNaseH_sf"/>
</dbReference>
<reference evidence="3 4" key="1">
    <citation type="submission" date="2020-06" db="EMBL/GenBank/DDBJ databases">
        <title>Transcriptomic and genomic resources for Thalictrum thalictroides and T. hernandezii: Facilitating candidate gene discovery in an emerging model plant lineage.</title>
        <authorList>
            <person name="Arias T."/>
            <person name="Riano-Pachon D.M."/>
            <person name="Di Stilio V.S."/>
        </authorList>
    </citation>
    <scope>NUCLEOTIDE SEQUENCE [LARGE SCALE GENOMIC DNA]</scope>
    <source>
        <strain evidence="4">cv. WT478/WT964</strain>
        <tissue evidence="3">Leaves</tissue>
    </source>
</reference>
<dbReference type="PANTHER" id="PTHR47723">
    <property type="entry name" value="OS05G0353850 PROTEIN"/>
    <property type="match status" value="1"/>
</dbReference>
<dbReference type="InterPro" id="IPR026960">
    <property type="entry name" value="RVT-Znf"/>
</dbReference>
<sequence length="560" mass="63506">MVEHVMEGETSGAKESNGNETSSQQLQPVSATLHTQNIQQVKPASSTQLTHAAIPEQAGVTSDNPFSVLEDFEEEVPHIDNCTKNPNSVNNEQHQTRDKAPLEPEISRLEEQNAIYTEQEVKKDESAIIPALTQLYPSQSSDQFQGITEQLQYEHLSVQNPTNLLLLKNDDTEPEEENDIEGNQTLVTYVSDTEIICKSKKSIPTLTMLTRSKTQGCLAPQIVPMNCEQITLQNAALVNFNLPMFTAELQRSLLEEYHQNKSRSPTDTRIWMHSTDGKFTIKSYVQIVQGNQRRQGLFRNIWNSWTPTKVSFFIWKFLKGAIPVDSAIARCHIPIVSKCLCCTHSSEKTSLHLFIQSDLGKTVWAHFNDLAGIQIPRFYNIGLIIKTWMIARKKGSIENMCHSFIPLAILWEIWKARCTRKFEDAHSKETNPSEYIIIKVRYWIRRLCQIYIPKKRSNDGFNRMANLLGIDTKNPPLKPPILIYWLKPPIGCIALNTDGASQDGKVVGGGVMKDLEGTHLSNYFSFYGKGTNNLAETRDILDRLTYCAMLGYTRIQIQTD</sequence>
<evidence type="ECO:0000256" key="1">
    <source>
        <dbReference type="SAM" id="MobiDB-lite"/>
    </source>
</evidence>
<dbReference type="Proteomes" id="UP000554482">
    <property type="component" value="Unassembled WGS sequence"/>
</dbReference>
<dbReference type="AlphaFoldDB" id="A0A7J6WV87"/>
<feature type="domain" description="Reverse transcriptase zinc-binding" evidence="2">
    <location>
        <begin position="279"/>
        <end position="364"/>
    </location>
</feature>
<accession>A0A7J6WV87</accession>
<dbReference type="PANTHER" id="PTHR47723:SF19">
    <property type="entry name" value="POLYNUCLEOTIDYL TRANSFERASE, RIBONUCLEASE H-LIKE SUPERFAMILY PROTEIN"/>
    <property type="match status" value="1"/>
</dbReference>
<feature type="region of interest" description="Disordered" evidence="1">
    <location>
        <begin position="83"/>
        <end position="103"/>
    </location>
</feature>
<dbReference type="Gene3D" id="3.30.420.10">
    <property type="entry name" value="Ribonuclease H-like superfamily/Ribonuclease H"/>
    <property type="match status" value="1"/>
</dbReference>
<proteinExistence type="predicted"/>
<feature type="region of interest" description="Disordered" evidence="1">
    <location>
        <begin position="1"/>
        <end position="33"/>
    </location>
</feature>
<comment type="caution">
    <text evidence="3">The sequence shown here is derived from an EMBL/GenBank/DDBJ whole genome shotgun (WGS) entry which is preliminary data.</text>
</comment>
<dbReference type="Pfam" id="PF13966">
    <property type="entry name" value="zf-RVT"/>
    <property type="match status" value="1"/>
</dbReference>
<feature type="compositionally biased region" description="Basic and acidic residues" evidence="1">
    <location>
        <begin position="94"/>
        <end position="103"/>
    </location>
</feature>
<evidence type="ECO:0000313" key="4">
    <source>
        <dbReference type="Proteomes" id="UP000554482"/>
    </source>
</evidence>
<protein>
    <recommendedName>
        <fullName evidence="2">Reverse transcriptase zinc-binding domain-containing protein</fullName>
    </recommendedName>
</protein>
<evidence type="ECO:0000259" key="2">
    <source>
        <dbReference type="Pfam" id="PF13966"/>
    </source>
</evidence>
<gene>
    <name evidence="3" type="ORF">FRX31_009451</name>
</gene>
<name>A0A7J6WV87_THATH</name>
<organism evidence="3 4">
    <name type="scientific">Thalictrum thalictroides</name>
    <name type="common">Rue-anemone</name>
    <name type="synonym">Anemone thalictroides</name>
    <dbReference type="NCBI Taxonomy" id="46969"/>
    <lineage>
        <taxon>Eukaryota</taxon>
        <taxon>Viridiplantae</taxon>
        <taxon>Streptophyta</taxon>
        <taxon>Embryophyta</taxon>
        <taxon>Tracheophyta</taxon>
        <taxon>Spermatophyta</taxon>
        <taxon>Magnoliopsida</taxon>
        <taxon>Ranunculales</taxon>
        <taxon>Ranunculaceae</taxon>
        <taxon>Thalictroideae</taxon>
        <taxon>Thalictrum</taxon>
    </lineage>
</organism>
<feature type="compositionally biased region" description="Polar residues" evidence="1">
    <location>
        <begin position="83"/>
        <end position="93"/>
    </location>
</feature>